<accession>A0A4Y2G9V5</accession>
<evidence type="ECO:0000313" key="3">
    <source>
        <dbReference type="Proteomes" id="UP000499080"/>
    </source>
</evidence>
<comment type="caution">
    <text evidence="2">The sequence shown here is derived from an EMBL/GenBank/DDBJ whole genome shotgun (WGS) entry which is preliminary data.</text>
</comment>
<keyword evidence="3" id="KW-1185">Reference proteome</keyword>
<evidence type="ECO:0000313" key="2">
    <source>
        <dbReference type="EMBL" id="GBM49485.1"/>
    </source>
</evidence>
<dbReference type="Proteomes" id="UP000499080">
    <property type="component" value="Unassembled WGS sequence"/>
</dbReference>
<reference evidence="2 3" key="1">
    <citation type="journal article" date="2019" name="Sci. Rep.">
        <title>Orb-weaving spider Araneus ventricosus genome elucidates the spidroin gene catalogue.</title>
        <authorList>
            <person name="Kono N."/>
            <person name="Nakamura H."/>
            <person name="Ohtoshi R."/>
            <person name="Moran D.A.P."/>
            <person name="Shinohara A."/>
            <person name="Yoshida Y."/>
            <person name="Fujiwara M."/>
            <person name="Mori M."/>
            <person name="Tomita M."/>
            <person name="Arakawa K."/>
        </authorList>
    </citation>
    <scope>NUCLEOTIDE SEQUENCE [LARGE SCALE GENOMIC DNA]</scope>
</reference>
<organism evidence="2 3">
    <name type="scientific">Araneus ventricosus</name>
    <name type="common">Orbweaver spider</name>
    <name type="synonym">Epeira ventricosa</name>
    <dbReference type="NCBI Taxonomy" id="182803"/>
    <lineage>
        <taxon>Eukaryota</taxon>
        <taxon>Metazoa</taxon>
        <taxon>Ecdysozoa</taxon>
        <taxon>Arthropoda</taxon>
        <taxon>Chelicerata</taxon>
        <taxon>Arachnida</taxon>
        <taxon>Araneae</taxon>
        <taxon>Araneomorphae</taxon>
        <taxon>Entelegynae</taxon>
        <taxon>Araneoidea</taxon>
        <taxon>Araneidae</taxon>
        <taxon>Araneus</taxon>
    </lineage>
</organism>
<evidence type="ECO:0000256" key="1">
    <source>
        <dbReference type="SAM" id="MobiDB-lite"/>
    </source>
</evidence>
<dbReference type="AlphaFoldDB" id="A0A4Y2G9V5"/>
<feature type="region of interest" description="Disordered" evidence="1">
    <location>
        <begin position="30"/>
        <end position="59"/>
    </location>
</feature>
<proteinExistence type="predicted"/>
<name>A0A4Y2G9V5_ARAVE</name>
<dbReference type="EMBL" id="BGPR01001258">
    <property type="protein sequence ID" value="GBM49485.1"/>
    <property type="molecule type" value="Genomic_DNA"/>
</dbReference>
<protein>
    <submittedName>
        <fullName evidence="2">Uncharacterized protein</fullName>
    </submittedName>
</protein>
<sequence>MDMDRTPPNAPCSCNHYYCCIVGWRDRRDRTPPPPLVPSANHYSSLSHSDGHRTDRRDTMPHHAPCCSCNHYGAQLDVGTGRTERGPMSLCL</sequence>
<feature type="compositionally biased region" description="Basic and acidic residues" evidence="1">
    <location>
        <begin position="49"/>
        <end position="59"/>
    </location>
</feature>
<gene>
    <name evidence="2" type="ORF">AVEN_142621_1</name>
</gene>